<dbReference type="AlphaFoldDB" id="U5N4U2"/>
<proteinExistence type="predicted"/>
<dbReference type="Proteomes" id="UP000017184">
    <property type="component" value="Chromosome"/>
</dbReference>
<accession>U5N4U2</accession>
<evidence type="ECO:0000313" key="2">
    <source>
        <dbReference type="Proteomes" id="UP000017184"/>
    </source>
</evidence>
<name>U5N4U2_9BURK</name>
<keyword evidence="2" id="KW-1185">Reference proteome</keyword>
<protein>
    <submittedName>
        <fullName evidence="1">Uncharacterized protein</fullName>
    </submittedName>
</protein>
<organism evidence="1 2">
    <name type="scientific">Candidatus Symbiobacter mobilis CR</name>
    <dbReference type="NCBI Taxonomy" id="946483"/>
    <lineage>
        <taxon>Bacteria</taxon>
        <taxon>Pseudomonadati</taxon>
        <taxon>Pseudomonadota</taxon>
        <taxon>Betaproteobacteria</taxon>
        <taxon>Burkholderiales</taxon>
        <taxon>Comamonadaceae</taxon>
    </lineage>
</organism>
<dbReference type="HOGENOM" id="CLU_3197480_0_0_4"/>
<reference evidence="1 2" key="1">
    <citation type="journal article" date="2013" name="Genome Biol.">
        <title>Genomic analysis reveals key aspects of prokaryotic symbiosis in the phototrophic consortium "Chlorochromatium aggregatum".</title>
        <authorList>
            <person name="Liu Z."/>
            <person name="Muller J."/>
            <person name="Li T."/>
            <person name="Alvey R.M."/>
            <person name="Vogl K."/>
            <person name="Frigaard N.U."/>
            <person name="Rockwell N.C."/>
            <person name="Boyd E.S."/>
            <person name="Tomsho L.P."/>
            <person name="Schuster S.C."/>
            <person name="Henke P."/>
            <person name="Rohde M."/>
            <person name="Overmann J."/>
            <person name="Bryant D.A."/>
        </authorList>
    </citation>
    <scope>NUCLEOTIDE SEQUENCE [LARGE SCALE GENOMIC DNA]</scope>
    <source>
        <strain evidence="1">CR</strain>
    </source>
</reference>
<dbReference type="KEGG" id="cbx:Cenrod_0163"/>
<dbReference type="EMBL" id="CP004885">
    <property type="protein sequence ID" value="AGX86295.1"/>
    <property type="molecule type" value="Genomic_DNA"/>
</dbReference>
<sequence length="45" mass="4578">MRPQVTHAKLLDLIANVPTSLISLEACAVPTTGPGSVPSSVTPAH</sequence>
<dbReference type="STRING" id="946483.Cenrod_0163"/>
<evidence type="ECO:0000313" key="1">
    <source>
        <dbReference type="EMBL" id="AGX86295.1"/>
    </source>
</evidence>
<gene>
    <name evidence="1" type="ORF">Cenrod_0163</name>
</gene>